<dbReference type="PANTHER" id="PTHR39153">
    <property type="entry name" value="AGR244WP"/>
    <property type="match status" value="1"/>
</dbReference>
<dbReference type="EMBL" id="JAUTXT010000024">
    <property type="protein sequence ID" value="KAK3673676.1"/>
    <property type="molecule type" value="Genomic_DNA"/>
</dbReference>
<dbReference type="Proteomes" id="UP001274830">
    <property type="component" value="Unassembled WGS sequence"/>
</dbReference>
<protein>
    <recommendedName>
        <fullName evidence="4">Imidazoleglycerol-phosphate dehydratase</fullName>
    </recommendedName>
</protein>
<dbReference type="AlphaFoldDB" id="A0AAE0WL20"/>
<accession>A0AAE0WL20</accession>
<keyword evidence="3" id="KW-1185">Reference proteome</keyword>
<name>A0AAE0WL20_9PEZI</name>
<evidence type="ECO:0000256" key="1">
    <source>
        <dbReference type="SAM" id="Phobius"/>
    </source>
</evidence>
<evidence type="ECO:0000313" key="3">
    <source>
        <dbReference type="Proteomes" id="UP001274830"/>
    </source>
</evidence>
<keyword evidence="1" id="KW-1133">Transmembrane helix</keyword>
<organism evidence="2 3">
    <name type="scientific">Recurvomyces mirabilis</name>
    <dbReference type="NCBI Taxonomy" id="574656"/>
    <lineage>
        <taxon>Eukaryota</taxon>
        <taxon>Fungi</taxon>
        <taxon>Dikarya</taxon>
        <taxon>Ascomycota</taxon>
        <taxon>Pezizomycotina</taxon>
        <taxon>Dothideomycetes</taxon>
        <taxon>Dothideomycetidae</taxon>
        <taxon>Mycosphaerellales</taxon>
        <taxon>Teratosphaeriaceae</taxon>
        <taxon>Recurvomyces</taxon>
    </lineage>
</organism>
<evidence type="ECO:0000313" key="2">
    <source>
        <dbReference type="EMBL" id="KAK3673676.1"/>
    </source>
</evidence>
<proteinExistence type="predicted"/>
<sequence>MVRKHGDLKGDKELDEAAWVAGRGAVIGALKWGLFSAAAGGLGFALSPLYRGLTFQFKVFLQMSGMTLGSMIEADKRLREHEVVVRRQKVMRRDAEVWKRYEAEFLDKEVDQRVGKGSK</sequence>
<dbReference type="InterPro" id="IPR038882">
    <property type="entry name" value="Rcf3"/>
</dbReference>
<keyword evidence="1" id="KW-0472">Membrane</keyword>
<dbReference type="PANTHER" id="PTHR39153:SF1">
    <property type="entry name" value="AGR244WP"/>
    <property type="match status" value="1"/>
</dbReference>
<evidence type="ECO:0008006" key="4">
    <source>
        <dbReference type="Google" id="ProtNLM"/>
    </source>
</evidence>
<feature type="transmembrane region" description="Helical" evidence="1">
    <location>
        <begin position="32"/>
        <end position="53"/>
    </location>
</feature>
<keyword evidence="1" id="KW-0812">Transmembrane</keyword>
<reference evidence="2" key="1">
    <citation type="submission" date="2023-07" db="EMBL/GenBank/DDBJ databases">
        <title>Black Yeasts Isolated from many extreme environments.</title>
        <authorList>
            <person name="Coleine C."/>
            <person name="Stajich J.E."/>
            <person name="Selbmann L."/>
        </authorList>
    </citation>
    <scope>NUCLEOTIDE SEQUENCE</scope>
    <source>
        <strain evidence="2">CCFEE 5485</strain>
    </source>
</reference>
<gene>
    <name evidence="2" type="ORF">LTR78_006581</name>
</gene>
<comment type="caution">
    <text evidence="2">The sequence shown here is derived from an EMBL/GenBank/DDBJ whole genome shotgun (WGS) entry which is preliminary data.</text>
</comment>